<feature type="transmembrane region" description="Helical" evidence="1">
    <location>
        <begin position="82"/>
        <end position="99"/>
    </location>
</feature>
<keyword evidence="1" id="KW-1133">Transmembrane helix</keyword>
<organism evidence="2 3">
    <name type="scientific">Archaeoglobus profundus (strain DSM 5631 / JCM 9629 / NBRC 100127 / Av18)</name>
    <dbReference type="NCBI Taxonomy" id="572546"/>
    <lineage>
        <taxon>Archaea</taxon>
        <taxon>Methanobacteriati</taxon>
        <taxon>Methanobacteriota</taxon>
        <taxon>Archaeoglobi</taxon>
        <taxon>Archaeoglobales</taxon>
        <taxon>Archaeoglobaceae</taxon>
        <taxon>Archaeoglobus</taxon>
    </lineage>
</organism>
<keyword evidence="3" id="KW-1185">Reference proteome</keyword>
<keyword evidence="1" id="KW-0472">Membrane</keyword>
<gene>
    <name evidence="2" type="ordered locus">Arcpr_0599</name>
</gene>
<dbReference type="eggNOG" id="arCOG07899">
    <property type="taxonomic scope" value="Archaea"/>
</dbReference>
<dbReference type="EMBL" id="CP001857">
    <property type="protein sequence ID" value="ADB57664.1"/>
    <property type="molecule type" value="Genomic_DNA"/>
</dbReference>
<dbReference type="OrthoDB" id="65983at2157"/>
<dbReference type="STRING" id="572546.Arcpr_0599"/>
<name>D2RH89_ARCPA</name>
<reference evidence="2 3" key="1">
    <citation type="journal article" date="2010" name="Stand. Genomic Sci.">
        <title>Complete genome sequence of Archaeoglobus profundus type strain (AV18).</title>
        <authorList>
            <person name="von Jan M."/>
            <person name="Lapidus A."/>
            <person name="Del Rio T.G."/>
            <person name="Copeland A."/>
            <person name="Tice H."/>
            <person name="Cheng J.F."/>
            <person name="Lucas S."/>
            <person name="Chen F."/>
            <person name="Nolan M."/>
            <person name="Goodwin L."/>
            <person name="Han C."/>
            <person name="Pitluck S."/>
            <person name="Liolios K."/>
            <person name="Ivanova N."/>
            <person name="Mavromatis K."/>
            <person name="Ovchinnikova G."/>
            <person name="Chertkov O."/>
            <person name="Pati A."/>
            <person name="Chen A."/>
            <person name="Palaniappan K."/>
            <person name="Land M."/>
            <person name="Hauser L."/>
            <person name="Chang Y.J."/>
            <person name="Jeffries C.D."/>
            <person name="Saunders E."/>
            <person name="Brettin T."/>
            <person name="Detter J.C."/>
            <person name="Chain P."/>
            <person name="Eichinger K."/>
            <person name="Huber H."/>
            <person name="Spring S."/>
            <person name="Rohde M."/>
            <person name="Goker M."/>
            <person name="Wirth R."/>
            <person name="Woyke T."/>
            <person name="Bristow J."/>
            <person name="Eisen J.A."/>
            <person name="Markowitz V."/>
            <person name="Hugenholtz P."/>
            <person name="Kyrpides N.C."/>
            <person name="Klenk H.P."/>
        </authorList>
    </citation>
    <scope>NUCLEOTIDE SEQUENCE [LARGE SCALE GENOMIC DNA]</scope>
    <source>
        <strain evidence="3">DSM 5631 / JCM 9629 / NBRC 100127 / Av18</strain>
    </source>
</reference>
<dbReference type="HOGENOM" id="CLU_172997_0_0_2"/>
<proteinExistence type="predicted"/>
<accession>D2RH89</accession>
<dbReference type="KEGG" id="apo:Arcpr_0599"/>
<dbReference type="RefSeq" id="WP_012940000.1">
    <property type="nucleotide sequence ID" value="NC_013741.1"/>
</dbReference>
<keyword evidence="1" id="KW-0812">Transmembrane</keyword>
<evidence type="ECO:0000313" key="3">
    <source>
        <dbReference type="Proteomes" id="UP000001901"/>
    </source>
</evidence>
<sequence length="100" mass="11173">MIEIIVTVAIGTYLTRLLPLLFRDKLNLEKWSEWLSYSSTALISALFVTSFVSFPINPRDLTIGLISLTIVYASYAKSKNLGVSIIFGVLAYYIFSISIS</sequence>
<dbReference type="GeneID" id="8739258"/>
<evidence type="ECO:0000313" key="2">
    <source>
        <dbReference type="EMBL" id="ADB57664.1"/>
    </source>
</evidence>
<evidence type="ECO:0000256" key="1">
    <source>
        <dbReference type="SAM" id="Phobius"/>
    </source>
</evidence>
<dbReference type="AlphaFoldDB" id="D2RH89"/>
<dbReference type="Pfam" id="PF05437">
    <property type="entry name" value="AzlD"/>
    <property type="match status" value="1"/>
</dbReference>
<dbReference type="InterPro" id="IPR008407">
    <property type="entry name" value="Brnchd-chn_aa_trnsp_AzlD"/>
</dbReference>
<protein>
    <submittedName>
        <fullName evidence="2">Branched-chain amino acid transport</fullName>
    </submittedName>
</protein>
<feature type="transmembrane region" description="Helical" evidence="1">
    <location>
        <begin position="34"/>
        <end position="54"/>
    </location>
</feature>
<dbReference type="Proteomes" id="UP000001901">
    <property type="component" value="Chromosome"/>
</dbReference>
<dbReference type="PaxDb" id="572546-Arcpr_0599"/>